<proteinExistence type="predicted"/>
<dbReference type="PROSITE" id="PS50888">
    <property type="entry name" value="BHLH"/>
    <property type="match status" value="1"/>
</dbReference>
<evidence type="ECO:0000313" key="7">
    <source>
        <dbReference type="EMBL" id="CAD5211542.1"/>
    </source>
</evidence>
<dbReference type="Gene3D" id="4.10.280.10">
    <property type="entry name" value="Helix-loop-helix DNA-binding domain"/>
    <property type="match status" value="1"/>
</dbReference>
<evidence type="ECO:0000256" key="1">
    <source>
        <dbReference type="ARBA" id="ARBA00004123"/>
    </source>
</evidence>
<dbReference type="InterPro" id="IPR036638">
    <property type="entry name" value="HLH_DNA-bd_sf"/>
</dbReference>
<dbReference type="EMBL" id="CAJFCW020000002">
    <property type="protein sequence ID" value="CAG9093735.1"/>
    <property type="molecule type" value="Genomic_DNA"/>
</dbReference>
<gene>
    <name evidence="7" type="ORF">BOKJ2_LOCUS3746</name>
</gene>
<feature type="compositionally biased region" description="Acidic residues" evidence="5">
    <location>
        <begin position="226"/>
        <end position="242"/>
    </location>
</feature>
<dbReference type="AlphaFoldDB" id="A0A811K895"/>
<evidence type="ECO:0000313" key="8">
    <source>
        <dbReference type="Proteomes" id="UP000614601"/>
    </source>
</evidence>
<keyword evidence="2" id="KW-0805">Transcription regulation</keyword>
<evidence type="ECO:0000256" key="2">
    <source>
        <dbReference type="ARBA" id="ARBA00023015"/>
    </source>
</evidence>
<protein>
    <recommendedName>
        <fullName evidence="6">BHLH domain-containing protein</fullName>
    </recommendedName>
</protein>
<keyword evidence="3" id="KW-0804">Transcription</keyword>
<dbReference type="SMART" id="SM00353">
    <property type="entry name" value="HLH"/>
    <property type="match status" value="1"/>
</dbReference>
<dbReference type="SUPFAM" id="SSF47459">
    <property type="entry name" value="HLH, helix-loop-helix DNA-binding domain"/>
    <property type="match status" value="1"/>
</dbReference>
<dbReference type="InterPro" id="IPR011598">
    <property type="entry name" value="bHLH_dom"/>
</dbReference>
<reference evidence="7" key="1">
    <citation type="submission" date="2020-09" db="EMBL/GenBank/DDBJ databases">
        <authorList>
            <person name="Kikuchi T."/>
        </authorList>
    </citation>
    <scope>NUCLEOTIDE SEQUENCE</scope>
    <source>
        <strain evidence="7">SH1</strain>
    </source>
</reference>
<comment type="caution">
    <text evidence="7">The sequence shown here is derived from an EMBL/GenBank/DDBJ whole genome shotgun (WGS) entry which is preliminary data.</text>
</comment>
<dbReference type="Pfam" id="PF00010">
    <property type="entry name" value="HLH"/>
    <property type="match status" value="1"/>
</dbReference>
<organism evidence="7 8">
    <name type="scientific">Bursaphelenchus okinawaensis</name>
    <dbReference type="NCBI Taxonomy" id="465554"/>
    <lineage>
        <taxon>Eukaryota</taxon>
        <taxon>Metazoa</taxon>
        <taxon>Ecdysozoa</taxon>
        <taxon>Nematoda</taxon>
        <taxon>Chromadorea</taxon>
        <taxon>Rhabditida</taxon>
        <taxon>Tylenchina</taxon>
        <taxon>Tylenchomorpha</taxon>
        <taxon>Aphelenchoidea</taxon>
        <taxon>Aphelenchoididae</taxon>
        <taxon>Bursaphelenchus</taxon>
    </lineage>
</organism>
<evidence type="ECO:0000256" key="5">
    <source>
        <dbReference type="SAM" id="MobiDB-lite"/>
    </source>
</evidence>
<name>A0A811K895_9BILA</name>
<keyword evidence="4" id="KW-0539">Nucleus</keyword>
<sequence length="274" mass="31832">MPNTRDSQRLSVTEQRRLSVPISEALMKMTMFRGFQTPSPPNYPLDRKIKKPLMEKHRRERMNKSLSHLKDKLIKHYPSETSKLEKADILEKTVFHVDRMEKLLETVQQNFNATMRHMELRFLEFLSLSSNGLTQDQILHLKQQYQMFSKRPQQLPMNMNQINMFKALPPMFMPVPFPVMPNLQTIKNNGIPPFSTTSFPCHSTVQEQKLNTTASSVPSSSTEANNVEDDENDEIDVVENDEWYSKRSDDSGIASSPEISKNQKSRGDDVWRPF</sequence>
<dbReference type="EMBL" id="CAJFDH010000002">
    <property type="protein sequence ID" value="CAD5211542.1"/>
    <property type="molecule type" value="Genomic_DNA"/>
</dbReference>
<evidence type="ECO:0000259" key="6">
    <source>
        <dbReference type="PROSITE" id="PS50888"/>
    </source>
</evidence>
<dbReference type="OrthoDB" id="6085656at2759"/>
<dbReference type="InterPro" id="IPR050370">
    <property type="entry name" value="HES_HEY"/>
</dbReference>
<feature type="compositionally biased region" description="Basic and acidic residues" evidence="5">
    <location>
        <begin position="265"/>
        <end position="274"/>
    </location>
</feature>
<feature type="region of interest" description="Disordered" evidence="5">
    <location>
        <begin position="209"/>
        <end position="274"/>
    </location>
</feature>
<dbReference type="Proteomes" id="UP000783686">
    <property type="component" value="Unassembled WGS sequence"/>
</dbReference>
<keyword evidence="8" id="KW-1185">Reference proteome</keyword>
<feature type="compositionally biased region" description="Polar residues" evidence="5">
    <location>
        <begin position="209"/>
        <end position="224"/>
    </location>
</feature>
<evidence type="ECO:0000256" key="4">
    <source>
        <dbReference type="ARBA" id="ARBA00023242"/>
    </source>
</evidence>
<feature type="domain" description="BHLH" evidence="6">
    <location>
        <begin position="46"/>
        <end position="100"/>
    </location>
</feature>
<feature type="compositionally biased region" description="Polar residues" evidence="5">
    <location>
        <begin position="253"/>
        <end position="262"/>
    </location>
</feature>
<evidence type="ECO:0000256" key="3">
    <source>
        <dbReference type="ARBA" id="ARBA00023163"/>
    </source>
</evidence>
<dbReference type="GO" id="GO:0005634">
    <property type="term" value="C:nucleus"/>
    <property type="evidence" value="ECO:0007669"/>
    <property type="project" value="UniProtKB-SubCell"/>
</dbReference>
<comment type="subcellular location">
    <subcellularLocation>
        <location evidence="1">Nucleus</location>
    </subcellularLocation>
</comment>
<accession>A0A811K895</accession>
<dbReference type="GO" id="GO:0046983">
    <property type="term" value="F:protein dimerization activity"/>
    <property type="evidence" value="ECO:0007669"/>
    <property type="project" value="InterPro"/>
</dbReference>
<dbReference type="PANTHER" id="PTHR10985">
    <property type="entry name" value="BASIC HELIX-LOOP-HELIX TRANSCRIPTION FACTOR, HES-RELATED"/>
    <property type="match status" value="1"/>
</dbReference>
<dbReference type="Proteomes" id="UP000614601">
    <property type="component" value="Unassembled WGS sequence"/>
</dbReference>